<evidence type="ECO:0000313" key="2">
    <source>
        <dbReference type="EMBL" id="SBT33607.1"/>
    </source>
</evidence>
<protein>
    <submittedName>
        <fullName evidence="2">Lipoate-protein ligase 2, putative (LipL2)</fullName>
    </submittedName>
</protein>
<evidence type="ECO:0000259" key="1">
    <source>
        <dbReference type="PROSITE" id="PS51733"/>
    </source>
</evidence>
<dbReference type="PROSITE" id="PS51733">
    <property type="entry name" value="BPL_LPL_CATALYTIC"/>
    <property type="match status" value="1"/>
</dbReference>
<accession>A0A1A8YQA7</accession>
<dbReference type="Gene3D" id="3.30.930.10">
    <property type="entry name" value="Bira Bifunctional Protein, Domain 2"/>
    <property type="match status" value="1"/>
</dbReference>
<gene>
    <name evidence="2" type="ORF">POVWA1_017950</name>
    <name evidence="3" type="ORF">POVWA2_017850</name>
</gene>
<dbReference type="EMBL" id="FLRE01000070">
    <property type="protein sequence ID" value="SBT34035.1"/>
    <property type="molecule type" value="Genomic_DNA"/>
</dbReference>
<dbReference type="PANTHER" id="PTHR43506:SF1">
    <property type="entry name" value="BPL_LPL CATALYTIC DOMAIN-CONTAINING PROTEIN"/>
    <property type="match status" value="1"/>
</dbReference>
<dbReference type="SUPFAM" id="SSF55681">
    <property type="entry name" value="Class II aaRS and biotin synthetases"/>
    <property type="match status" value="1"/>
</dbReference>
<evidence type="ECO:0000313" key="3">
    <source>
        <dbReference type="EMBL" id="SBT34035.1"/>
    </source>
</evidence>
<dbReference type="Proteomes" id="UP000078550">
    <property type="component" value="Unassembled WGS sequence"/>
</dbReference>
<name>A0A1A8YQA7_PLAOA</name>
<reference evidence="4 5" key="2">
    <citation type="submission" date="2016-05" db="EMBL/GenBank/DDBJ databases">
        <authorList>
            <person name="Naeem Raeece"/>
        </authorList>
    </citation>
    <scope>NUCLEOTIDE SEQUENCE [LARGE SCALE GENOMIC DNA]</scope>
</reference>
<dbReference type="PANTHER" id="PTHR43506">
    <property type="entry name" value="BIOTIN/LIPOATE A/B PROTEIN LIGASE FAMILY"/>
    <property type="match status" value="1"/>
</dbReference>
<dbReference type="InterPro" id="IPR045864">
    <property type="entry name" value="aa-tRNA-synth_II/BPL/LPL"/>
</dbReference>
<dbReference type="AlphaFoldDB" id="A0A1A8YQA7"/>
<dbReference type="InterPro" id="IPR004143">
    <property type="entry name" value="BPL_LPL_catalytic"/>
</dbReference>
<dbReference type="InterPro" id="IPR053264">
    <property type="entry name" value="Lipoate-ligase_2_inactive"/>
</dbReference>
<keyword evidence="2" id="KW-0436">Ligase</keyword>
<dbReference type="Pfam" id="PF21948">
    <property type="entry name" value="LplA-B_cat"/>
    <property type="match status" value="1"/>
</dbReference>
<feature type="domain" description="BPL/LPL catalytic" evidence="1">
    <location>
        <begin position="91"/>
        <end position="286"/>
    </location>
</feature>
<evidence type="ECO:0000313" key="4">
    <source>
        <dbReference type="Proteomes" id="UP000078550"/>
    </source>
</evidence>
<dbReference type="EMBL" id="FLRD01000058">
    <property type="protein sequence ID" value="SBT33607.1"/>
    <property type="molecule type" value="Genomic_DNA"/>
</dbReference>
<proteinExistence type="predicted"/>
<dbReference type="GO" id="GO:0016874">
    <property type="term" value="F:ligase activity"/>
    <property type="evidence" value="ECO:0007669"/>
    <property type="project" value="UniProtKB-KW"/>
</dbReference>
<sequence>MTAKISSRMSEFFRPFFAHSHSGKIRKNVLYFLNLTKLHIYEQLLLEESLYRLSSYLCDSLNKVGFVVINDTCGGILVGGHGNDRGYSAKWEEKERSNEVTSNRCVVMGISGKVKDYVKDVNYVEENNILLIKRYTGGGTVYINNNCVLLSLILPHTFEKEKKIYPSNITEWAFNTIYKPLSNGGGKKKDDLFNENFYYHENDFVCKIYDEKNEKIILKKVGGNAQAFSKNYFVHHTSFIWFCNFDEMNNVIVNPSKQPVYRKKRSHNDFLTSVKSCLHKNIDNTNMFIYNITSKLRSIINEKNSAQKEEHWLFQNVHLNMNNNFVHLPEQDLFDHVYRIDESFLKEIFLLYKNNRHIKNLRSTHFVNIRGEAVSDDYYQFPSVLS</sequence>
<dbReference type="Proteomes" id="UP000078555">
    <property type="component" value="Unassembled WGS sequence"/>
</dbReference>
<keyword evidence="5" id="KW-1185">Reference proteome</keyword>
<reference evidence="2" key="1">
    <citation type="submission" date="2016-05" db="EMBL/GenBank/DDBJ databases">
        <authorList>
            <person name="Lavstsen T."/>
            <person name="Jespersen J.S."/>
        </authorList>
    </citation>
    <scope>NUCLEOTIDE SEQUENCE [LARGE SCALE GENOMIC DNA]</scope>
</reference>
<evidence type="ECO:0000313" key="5">
    <source>
        <dbReference type="Proteomes" id="UP000078555"/>
    </source>
</evidence>
<organism evidence="2 5">
    <name type="scientific">Plasmodium ovale wallikeri</name>
    <dbReference type="NCBI Taxonomy" id="864142"/>
    <lineage>
        <taxon>Eukaryota</taxon>
        <taxon>Sar</taxon>
        <taxon>Alveolata</taxon>
        <taxon>Apicomplexa</taxon>
        <taxon>Aconoidasida</taxon>
        <taxon>Haemosporida</taxon>
        <taxon>Plasmodiidae</taxon>
        <taxon>Plasmodium</taxon>
        <taxon>Plasmodium (Plasmodium)</taxon>
    </lineage>
</organism>